<reference evidence="1 2" key="1">
    <citation type="submission" date="2020-06" db="EMBL/GenBank/DDBJ databases">
        <title>Altererythrobacter lutimaris sp. nov., a marine bacterium isolated from a tidal flat.</title>
        <authorList>
            <person name="Kim D."/>
            <person name="Yoo Y."/>
            <person name="Kim J.-J."/>
        </authorList>
    </citation>
    <scope>NUCLEOTIDE SEQUENCE [LARGE SCALE GENOMIC DNA]</scope>
    <source>
        <strain evidence="1 2">JGD-16</strain>
    </source>
</reference>
<comment type="caution">
    <text evidence="1">The sequence shown here is derived from an EMBL/GenBank/DDBJ whole genome shotgun (WGS) entry which is preliminary data.</text>
</comment>
<dbReference type="AlphaFoldDB" id="A0A850H981"/>
<name>A0A850H981_9SPHN</name>
<dbReference type="InterPro" id="IPR039498">
    <property type="entry name" value="NTP_transf_5"/>
</dbReference>
<evidence type="ECO:0000313" key="1">
    <source>
        <dbReference type="EMBL" id="NVE95717.1"/>
    </source>
</evidence>
<gene>
    <name evidence="1" type="ORF">HUO12_12490</name>
</gene>
<dbReference type="Proteomes" id="UP000546031">
    <property type="component" value="Unassembled WGS sequence"/>
</dbReference>
<sequence>MADALPAAYAAILGICADPEGNHENLLSRLPLDQWQMMRDLAIRSRVAPLVVQTLDRWKAVPKDAAEPIADLREQARFHALAALQTASDVGHVLSVLAEDGLEPIVLKGTPLAFQIYPDPALRPLRDIDLLLSAEETLAAQALLLAHSDFERVPGVAQYGVEHSHQLPEIRYRKSGLVIELHHRLNARGWPQEPELVQAMRTNAEVTSVLGQEVRVPSRQDNFLHLLEHATLHHLFANGPLVLADLHYLTSASEWDWDAIMERVDALALTRSLELVCALASEHGATWVPAALLGKNTVPKSHCAAARDAMLASEDDTQQQAMLGRLAERSDGRMGWSAAFSRVFQPDAAQLSMLSGHPKSSVFRWLGYPKWLWRKAKLFADAKASDASRKAATDRLALSRWLEGA</sequence>
<dbReference type="GO" id="GO:0016740">
    <property type="term" value="F:transferase activity"/>
    <property type="evidence" value="ECO:0007669"/>
    <property type="project" value="UniProtKB-KW"/>
</dbReference>
<dbReference type="EMBL" id="JABWTA010000001">
    <property type="protein sequence ID" value="NVE95717.1"/>
    <property type="molecule type" value="Genomic_DNA"/>
</dbReference>
<keyword evidence="1" id="KW-0808">Transferase</keyword>
<dbReference type="RefSeq" id="WP_176273915.1">
    <property type="nucleotide sequence ID" value="NZ_JABWTA010000001.1"/>
</dbReference>
<keyword evidence="2" id="KW-1185">Reference proteome</keyword>
<dbReference type="Pfam" id="PF14907">
    <property type="entry name" value="NTP_transf_5"/>
    <property type="match status" value="1"/>
</dbReference>
<proteinExistence type="predicted"/>
<organism evidence="1 2">
    <name type="scientific">Altererythrobacter lutimaris</name>
    <dbReference type="NCBI Taxonomy" id="2743979"/>
    <lineage>
        <taxon>Bacteria</taxon>
        <taxon>Pseudomonadati</taxon>
        <taxon>Pseudomonadota</taxon>
        <taxon>Alphaproteobacteria</taxon>
        <taxon>Sphingomonadales</taxon>
        <taxon>Erythrobacteraceae</taxon>
        <taxon>Altererythrobacter</taxon>
    </lineage>
</organism>
<protein>
    <submittedName>
        <fullName evidence="1">Nucleotidyltransferase family protein</fullName>
    </submittedName>
</protein>
<accession>A0A850H981</accession>
<evidence type="ECO:0000313" key="2">
    <source>
        <dbReference type="Proteomes" id="UP000546031"/>
    </source>
</evidence>